<sequence length="388" mass="43919">MRIVFFSHPAFIGSQSMPRFTRMLAVGMEQRGHDIEVWSPKPMFYRIPVPASMRKWLGYIDQYVVFPVLLRHRLIKCSPETLFVLTDQALGPWVPLVSNRFHVIHCHDFMAQLSAIGEIAENPTSWTGCYYQAYIRRGYSRGMNFICVSNKTHTDLHRLHQNCPRISEVVYNGFNRAFKPYASTEARARLGEEVGIKLSQGYILHVGGNEWYKNRLGVIEIYNAWRQNSQRTVPLLMVGHAPSSILQKAHSASPYKEDIHWISGLGDEMVCIAYSGANVLLFPSLAEGFGWPIAEAMACGCPVITTNEAPMTEVAGEAGFYIPRRPVNNQSIEKWTLEAGKVVEKILLLTPRERESVIQKGVLNIERFDAGLTIDKIETIYENIIAAT</sequence>
<protein>
    <submittedName>
        <fullName evidence="4">Glycosyltransferase involved in cell wall biosynthesis</fullName>
    </submittedName>
</protein>
<dbReference type="GO" id="GO:0009103">
    <property type="term" value="P:lipopolysaccharide biosynthetic process"/>
    <property type="evidence" value="ECO:0007669"/>
    <property type="project" value="TreeGrafter"/>
</dbReference>
<feature type="domain" description="Glycosyl transferase family 1" evidence="2">
    <location>
        <begin position="193"/>
        <end position="318"/>
    </location>
</feature>
<dbReference type="InterPro" id="IPR001296">
    <property type="entry name" value="Glyco_trans_1"/>
</dbReference>
<dbReference type="RefSeq" id="WP_116544739.1">
    <property type="nucleotide sequence ID" value="NZ_QEKI01000015.1"/>
</dbReference>
<dbReference type="SUPFAM" id="SSF53756">
    <property type="entry name" value="UDP-Glycosyltransferase/glycogen phosphorylase"/>
    <property type="match status" value="1"/>
</dbReference>
<dbReference type="GO" id="GO:0016757">
    <property type="term" value="F:glycosyltransferase activity"/>
    <property type="evidence" value="ECO:0007669"/>
    <property type="project" value="InterPro"/>
</dbReference>
<accession>A0A2U1AQH9</accession>
<dbReference type="EMBL" id="QEKI01000015">
    <property type="protein sequence ID" value="PVY38672.1"/>
    <property type="molecule type" value="Genomic_DNA"/>
</dbReference>
<dbReference type="InterPro" id="IPR028098">
    <property type="entry name" value="Glyco_trans_4-like_N"/>
</dbReference>
<keyword evidence="5" id="KW-1185">Reference proteome</keyword>
<proteinExistence type="predicted"/>
<comment type="caution">
    <text evidence="4">The sequence shown here is derived from an EMBL/GenBank/DDBJ whole genome shotgun (WGS) entry which is preliminary data.</text>
</comment>
<dbReference type="Proteomes" id="UP000245466">
    <property type="component" value="Unassembled WGS sequence"/>
</dbReference>
<organism evidence="4 5">
    <name type="scientific">Pontibacter virosus</name>
    <dbReference type="NCBI Taxonomy" id="1765052"/>
    <lineage>
        <taxon>Bacteria</taxon>
        <taxon>Pseudomonadati</taxon>
        <taxon>Bacteroidota</taxon>
        <taxon>Cytophagia</taxon>
        <taxon>Cytophagales</taxon>
        <taxon>Hymenobacteraceae</taxon>
        <taxon>Pontibacter</taxon>
    </lineage>
</organism>
<dbReference type="PANTHER" id="PTHR46401">
    <property type="entry name" value="GLYCOSYLTRANSFERASE WBBK-RELATED"/>
    <property type="match status" value="1"/>
</dbReference>
<dbReference type="AlphaFoldDB" id="A0A2U1AQH9"/>
<feature type="domain" description="Glycosyltransferase subfamily 4-like N-terminal" evidence="3">
    <location>
        <begin position="19"/>
        <end position="175"/>
    </location>
</feature>
<evidence type="ECO:0000313" key="5">
    <source>
        <dbReference type="Proteomes" id="UP000245466"/>
    </source>
</evidence>
<evidence type="ECO:0000313" key="4">
    <source>
        <dbReference type="EMBL" id="PVY38672.1"/>
    </source>
</evidence>
<dbReference type="OrthoDB" id="9801609at2"/>
<keyword evidence="1 4" id="KW-0808">Transferase</keyword>
<dbReference type="PANTHER" id="PTHR46401:SF2">
    <property type="entry name" value="GLYCOSYLTRANSFERASE WBBK-RELATED"/>
    <property type="match status" value="1"/>
</dbReference>
<evidence type="ECO:0000259" key="2">
    <source>
        <dbReference type="Pfam" id="PF00534"/>
    </source>
</evidence>
<dbReference type="Pfam" id="PF13439">
    <property type="entry name" value="Glyco_transf_4"/>
    <property type="match status" value="1"/>
</dbReference>
<name>A0A2U1AQH9_9BACT</name>
<dbReference type="Pfam" id="PF00534">
    <property type="entry name" value="Glycos_transf_1"/>
    <property type="match status" value="1"/>
</dbReference>
<evidence type="ECO:0000256" key="1">
    <source>
        <dbReference type="ARBA" id="ARBA00022679"/>
    </source>
</evidence>
<gene>
    <name evidence="4" type="ORF">C8E01_1159</name>
</gene>
<evidence type="ECO:0000259" key="3">
    <source>
        <dbReference type="Pfam" id="PF13439"/>
    </source>
</evidence>
<dbReference type="Gene3D" id="3.40.50.2000">
    <property type="entry name" value="Glycogen Phosphorylase B"/>
    <property type="match status" value="2"/>
</dbReference>
<reference evidence="4 5" key="1">
    <citation type="submission" date="2018-04" db="EMBL/GenBank/DDBJ databases">
        <title>Genomic Encyclopedia of Type Strains, Phase IV (KMG-IV): sequencing the most valuable type-strain genomes for metagenomic binning, comparative biology and taxonomic classification.</title>
        <authorList>
            <person name="Goeker M."/>
        </authorList>
    </citation>
    <scope>NUCLEOTIDE SEQUENCE [LARGE SCALE GENOMIC DNA]</scope>
    <source>
        <strain evidence="4 5">DSM 100231</strain>
    </source>
</reference>